<organism evidence="2 3">
    <name type="scientific">Nocardia colli</name>
    <dbReference type="NCBI Taxonomy" id="2545717"/>
    <lineage>
        <taxon>Bacteria</taxon>
        <taxon>Bacillati</taxon>
        <taxon>Actinomycetota</taxon>
        <taxon>Actinomycetes</taxon>
        <taxon>Mycobacteriales</taxon>
        <taxon>Nocardiaceae</taxon>
        <taxon>Nocardia</taxon>
    </lineage>
</organism>
<accession>A0A5N0E356</accession>
<feature type="signal peptide" evidence="1">
    <location>
        <begin position="1"/>
        <end position="24"/>
    </location>
</feature>
<reference evidence="2 3" key="1">
    <citation type="submission" date="2019-09" db="EMBL/GenBank/DDBJ databases">
        <authorList>
            <person name="Wang X."/>
        </authorList>
    </citation>
    <scope>NUCLEOTIDE SEQUENCE [LARGE SCALE GENOMIC DNA]</scope>
    <source>
        <strain evidence="2 3">CICC 11023</strain>
    </source>
</reference>
<name>A0A5N0E356_9NOCA</name>
<dbReference type="AlphaFoldDB" id="A0A5N0E356"/>
<sequence length="144" mass="14743">MRTPLIIPVLAAGIAVAGAPSADAVEPTLSWGTSFGGTSLNHFTTVPNGALFDGDIATLNPMIQPGVLGVLADATPFDQVCATAQLVFLPKSGAPETIPVGTSCGAPIPYLLIATRPAGDYAEVCGVVTVAEQRTETCFRFPND</sequence>
<protein>
    <submittedName>
        <fullName evidence="2">Uncharacterized protein</fullName>
    </submittedName>
</protein>
<dbReference type="RefSeq" id="WP_150406776.1">
    <property type="nucleotide sequence ID" value="NZ_VXLC01000025.1"/>
</dbReference>
<comment type="caution">
    <text evidence="2">The sequence shown here is derived from an EMBL/GenBank/DDBJ whole genome shotgun (WGS) entry which is preliminary data.</text>
</comment>
<evidence type="ECO:0000313" key="3">
    <source>
        <dbReference type="Proteomes" id="UP000323876"/>
    </source>
</evidence>
<feature type="chain" id="PRO_5024333856" evidence="1">
    <location>
        <begin position="25"/>
        <end position="144"/>
    </location>
</feature>
<keyword evidence="3" id="KW-1185">Reference proteome</keyword>
<dbReference type="EMBL" id="VXLC01000025">
    <property type="protein sequence ID" value="KAA8883848.1"/>
    <property type="molecule type" value="Genomic_DNA"/>
</dbReference>
<evidence type="ECO:0000256" key="1">
    <source>
        <dbReference type="SAM" id="SignalP"/>
    </source>
</evidence>
<dbReference type="Proteomes" id="UP000323876">
    <property type="component" value="Unassembled WGS sequence"/>
</dbReference>
<proteinExistence type="predicted"/>
<keyword evidence="1" id="KW-0732">Signal</keyword>
<evidence type="ECO:0000313" key="2">
    <source>
        <dbReference type="EMBL" id="KAA8883848.1"/>
    </source>
</evidence>
<dbReference type="OrthoDB" id="4554910at2"/>
<gene>
    <name evidence="2" type="ORF">F3087_36925</name>
</gene>